<protein>
    <submittedName>
        <fullName evidence="2">Uncharacterized protein</fullName>
    </submittedName>
</protein>
<keyword evidence="1" id="KW-0732">Signal</keyword>
<dbReference type="Proteomes" id="UP000095767">
    <property type="component" value="Unassembled WGS sequence"/>
</dbReference>
<dbReference type="EMBL" id="LWDX02042246">
    <property type="protein sequence ID" value="OEL23532.1"/>
    <property type="molecule type" value="Genomic_DNA"/>
</dbReference>
<feature type="chain" id="PRO_5009188038" evidence="1">
    <location>
        <begin position="21"/>
        <end position="86"/>
    </location>
</feature>
<dbReference type="AlphaFoldDB" id="A0A1E5VEG9"/>
<keyword evidence="3" id="KW-1185">Reference proteome</keyword>
<comment type="caution">
    <text evidence="2">The sequence shown here is derived from an EMBL/GenBank/DDBJ whole genome shotgun (WGS) entry which is preliminary data.</text>
</comment>
<evidence type="ECO:0000313" key="2">
    <source>
        <dbReference type="EMBL" id="OEL23532.1"/>
    </source>
</evidence>
<organism evidence="2 3">
    <name type="scientific">Dichanthelium oligosanthes</name>
    <dbReference type="NCBI Taxonomy" id="888268"/>
    <lineage>
        <taxon>Eukaryota</taxon>
        <taxon>Viridiplantae</taxon>
        <taxon>Streptophyta</taxon>
        <taxon>Embryophyta</taxon>
        <taxon>Tracheophyta</taxon>
        <taxon>Spermatophyta</taxon>
        <taxon>Magnoliopsida</taxon>
        <taxon>Liliopsida</taxon>
        <taxon>Poales</taxon>
        <taxon>Poaceae</taxon>
        <taxon>PACMAD clade</taxon>
        <taxon>Panicoideae</taxon>
        <taxon>Panicodae</taxon>
        <taxon>Paniceae</taxon>
        <taxon>Dichantheliinae</taxon>
        <taxon>Dichanthelium</taxon>
    </lineage>
</organism>
<reference evidence="2 3" key="1">
    <citation type="submission" date="2016-09" db="EMBL/GenBank/DDBJ databases">
        <title>The draft genome of Dichanthelium oligosanthes: A C3 panicoid grass species.</title>
        <authorList>
            <person name="Studer A.J."/>
            <person name="Schnable J.C."/>
            <person name="Brutnell T.P."/>
        </authorList>
    </citation>
    <scope>NUCLEOTIDE SEQUENCE [LARGE SCALE GENOMIC DNA]</scope>
    <source>
        <strain evidence="3">cv. Kellogg 1175</strain>
        <tissue evidence="2">Leaf</tissue>
    </source>
</reference>
<sequence length="86" mass="9521">MAAVASVAVVLLSMGSPAMADIQVQCRVICHPKCDDFTIRPSPALRGSRMRISNDLDFFFATCKVRISSQSLQEICPFFAAKNRRK</sequence>
<feature type="signal peptide" evidence="1">
    <location>
        <begin position="1"/>
        <end position="20"/>
    </location>
</feature>
<evidence type="ECO:0000256" key="1">
    <source>
        <dbReference type="SAM" id="SignalP"/>
    </source>
</evidence>
<gene>
    <name evidence="2" type="ORF">BAE44_0015447</name>
</gene>
<accession>A0A1E5VEG9</accession>
<evidence type="ECO:0000313" key="3">
    <source>
        <dbReference type="Proteomes" id="UP000095767"/>
    </source>
</evidence>
<name>A0A1E5VEG9_9POAL</name>
<proteinExistence type="predicted"/>